<dbReference type="Gene3D" id="1.10.1740.10">
    <property type="match status" value="1"/>
</dbReference>
<dbReference type="GO" id="GO:0006352">
    <property type="term" value="P:DNA-templated transcription initiation"/>
    <property type="evidence" value="ECO:0007669"/>
    <property type="project" value="InterPro"/>
</dbReference>
<keyword evidence="3" id="KW-0731">Sigma factor</keyword>
<organism evidence="7 8">
    <name type="scientific">Sphingobacterium nematocida</name>
    <dbReference type="NCBI Taxonomy" id="1513896"/>
    <lineage>
        <taxon>Bacteria</taxon>
        <taxon>Pseudomonadati</taxon>
        <taxon>Bacteroidota</taxon>
        <taxon>Sphingobacteriia</taxon>
        <taxon>Sphingobacteriales</taxon>
        <taxon>Sphingobacteriaceae</taxon>
        <taxon>Sphingobacterium</taxon>
    </lineage>
</organism>
<comment type="similarity">
    <text evidence="1">Belongs to the sigma-70 factor family. ECF subfamily.</text>
</comment>
<keyword evidence="4" id="KW-0804">Transcription</keyword>
<dbReference type="NCBIfam" id="TIGR02937">
    <property type="entry name" value="sigma70-ECF"/>
    <property type="match status" value="1"/>
</dbReference>
<dbReference type="InterPro" id="IPR013324">
    <property type="entry name" value="RNA_pol_sigma_r3/r4-like"/>
</dbReference>
<reference evidence="8" key="1">
    <citation type="submission" date="2017-02" db="EMBL/GenBank/DDBJ databases">
        <authorList>
            <person name="Varghese N."/>
            <person name="Submissions S."/>
        </authorList>
    </citation>
    <scope>NUCLEOTIDE SEQUENCE [LARGE SCALE GENOMIC DNA]</scope>
    <source>
        <strain evidence="8">DSM 24091</strain>
    </source>
</reference>
<protein>
    <submittedName>
        <fullName evidence="7">RNA polymerase sigma-70 factor, ECF subfamily</fullName>
    </submittedName>
</protein>
<evidence type="ECO:0000256" key="3">
    <source>
        <dbReference type="ARBA" id="ARBA00023082"/>
    </source>
</evidence>
<accession>A0A1T5EYE3</accession>
<dbReference type="Gene3D" id="1.10.10.10">
    <property type="entry name" value="Winged helix-like DNA-binding domain superfamily/Winged helix DNA-binding domain"/>
    <property type="match status" value="1"/>
</dbReference>
<gene>
    <name evidence="7" type="ORF">SAMN05660841_02888</name>
</gene>
<evidence type="ECO:0000259" key="6">
    <source>
        <dbReference type="Pfam" id="PF08281"/>
    </source>
</evidence>
<dbReference type="Pfam" id="PF08281">
    <property type="entry name" value="Sigma70_r4_2"/>
    <property type="match status" value="1"/>
</dbReference>
<keyword evidence="8" id="KW-1185">Reference proteome</keyword>
<evidence type="ECO:0000256" key="2">
    <source>
        <dbReference type="ARBA" id="ARBA00023015"/>
    </source>
</evidence>
<dbReference type="InterPro" id="IPR013325">
    <property type="entry name" value="RNA_pol_sigma_r2"/>
</dbReference>
<dbReference type="PANTHER" id="PTHR43133:SF46">
    <property type="entry name" value="RNA POLYMERASE SIGMA-70 FACTOR ECF SUBFAMILY"/>
    <property type="match status" value="1"/>
</dbReference>
<evidence type="ECO:0000259" key="5">
    <source>
        <dbReference type="Pfam" id="PF04542"/>
    </source>
</evidence>
<dbReference type="SUPFAM" id="SSF88946">
    <property type="entry name" value="Sigma2 domain of RNA polymerase sigma factors"/>
    <property type="match status" value="1"/>
</dbReference>
<evidence type="ECO:0000256" key="1">
    <source>
        <dbReference type="ARBA" id="ARBA00010641"/>
    </source>
</evidence>
<dbReference type="EMBL" id="FUZF01000013">
    <property type="protein sequence ID" value="SKB88955.1"/>
    <property type="molecule type" value="Genomic_DNA"/>
</dbReference>
<dbReference type="SUPFAM" id="SSF88659">
    <property type="entry name" value="Sigma3 and sigma4 domains of RNA polymerase sigma factors"/>
    <property type="match status" value="1"/>
</dbReference>
<name>A0A1T5EYE3_9SPHI</name>
<sequence length="179" mass="19855">MKSGPRFMTADSTESLFRQYYGRLCVYATGILADPNAAEDVVAAVFLNIIANGSKGDVGLAYLYRAVKNGCLKNIRQENTHTKYLGSGMIAVSEDAYDKHIIQTELTVALSALLEELPEGCSRILKMSYVEGLKNAEIAEKLCISIHTVKSQKNRGLSLLRERVSLQYLLTLLLFLKNF</sequence>
<dbReference type="InterPro" id="IPR013249">
    <property type="entry name" value="RNA_pol_sigma70_r4_t2"/>
</dbReference>
<dbReference type="InterPro" id="IPR039425">
    <property type="entry name" value="RNA_pol_sigma-70-like"/>
</dbReference>
<dbReference type="InterPro" id="IPR007627">
    <property type="entry name" value="RNA_pol_sigma70_r2"/>
</dbReference>
<dbReference type="InterPro" id="IPR014284">
    <property type="entry name" value="RNA_pol_sigma-70_dom"/>
</dbReference>
<keyword evidence="2" id="KW-0805">Transcription regulation</keyword>
<feature type="domain" description="RNA polymerase sigma factor 70 region 4 type 2" evidence="6">
    <location>
        <begin position="109"/>
        <end position="158"/>
    </location>
</feature>
<dbReference type="AlphaFoldDB" id="A0A1T5EYE3"/>
<dbReference type="GO" id="GO:0003677">
    <property type="term" value="F:DNA binding"/>
    <property type="evidence" value="ECO:0007669"/>
    <property type="project" value="InterPro"/>
</dbReference>
<feature type="domain" description="RNA polymerase sigma-70 region 2" evidence="5">
    <location>
        <begin position="16"/>
        <end position="79"/>
    </location>
</feature>
<dbReference type="GO" id="GO:0016987">
    <property type="term" value="F:sigma factor activity"/>
    <property type="evidence" value="ECO:0007669"/>
    <property type="project" value="UniProtKB-KW"/>
</dbReference>
<evidence type="ECO:0000313" key="8">
    <source>
        <dbReference type="Proteomes" id="UP000190150"/>
    </source>
</evidence>
<dbReference type="Pfam" id="PF04542">
    <property type="entry name" value="Sigma70_r2"/>
    <property type="match status" value="1"/>
</dbReference>
<dbReference type="PANTHER" id="PTHR43133">
    <property type="entry name" value="RNA POLYMERASE ECF-TYPE SIGMA FACTO"/>
    <property type="match status" value="1"/>
</dbReference>
<evidence type="ECO:0000313" key="7">
    <source>
        <dbReference type="EMBL" id="SKB88955.1"/>
    </source>
</evidence>
<dbReference type="STRING" id="1513896.SAMN05660841_02888"/>
<evidence type="ECO:0000256" key="4">
    <source>
        <dbReference type="ARBA" id="ARBA00023163"/>
    </source>
</evidence>
<dbReference type="Proteomes" id="UP000190150">
    <property type="component" value="Unassembled WGS sequence"/>
</dbReference>
<dbReference type="InterPro" id="IPR036388">
    <property type="entry name" value="WH-like_DNA-bd_sf"/>
</dbReference>
<proteinExistence type="inferred from homology"/>